<accession>A0A2H3BCK5</accession>
<evidence type="ECO:0000313" key="2">
    <source>
        <dbReference type="EMBL" id="PBK66644.1"/>
    </source>
</evidence>
<gene>
    <name evidence="2" type="ORF">ARMSODRAFT_1021093</name>
</gene>
<proteinExistence type="predicted"/>
<dbReference type="Proteomes" id="UP000218334">
    <property type="component" value="Unassembled WGS sequence"/>
</dbReference>
<sequence>MASDANATAGDENLVRPANDIPVPVQHGQGRPCKYNTAEEKAAAHAANQQAYYNRNREVVCCKVRRRYHEEHSDARAYRRHGMRTKPKRIRSKGTEGVKTCDGVEEDTRREDEGRLDEIREQLSTLTSVQTPALFLAGVYAEAIDESCMNPAAHISAILAGFNKLERTASRRTQRFYQREGCSDRWRSMDGAQKSMQEVVSLLEDLLCSAMLGKGELRVAWSQSTLSYLHL</sequence>
<feature type="region of interest" description="Disordered" evidence="1">
    <location>
        <begin position="82"/>
        <end position="113"/>
    </location>
</feature>
<evidence type="ECO:0000313" key="3">
    <source>
        <dbReference type="Proteomes" id="UP000218334"/>
    </source>
</evidence>
<evidence type="ECO:0000256" key="1">
    <source>
        <dbReference type="SAM" id="MobiDB-lite"/>
    </source>
</evidence>
<dbReference type="AlphaFoldDB" id="A0A2H3BCK5"/>
<name>A0A2H3BCK5_9AGAR</name>
<reference evidence="3" key="1">
    <citation type="journal article" date="2017" name="Nat. Ecol. Evol.">
        <title>Genome expansion and lineage-specific genetic innovations in the forest pathogenic fungi Armillaria.</title>
        <authorList>
            <person name="Sipos G."/>
            <person name="Prasanna A.N."/>
            <person name="Walter M.C."/>
            <person name="O'Connor E."/>
            <person name="Balint B."/>
            <person name="Krizsan K."/>
            <person name="Kiss B."/>
            <person name="Hess J."/>
            <person name="Varga T."/>
            <person name="Slot J."/>
            <person name="Riley R."/>
            <person name="Boka B."/>
            <person name="Rigling D."/>
            <person name="Barry K."/>
            <person name="Lee J."/>
            <person name="Mihaltcheva S."/>
            <person name="LaButti K."/>
            <person name="Lipzen A."/>
            <person name="Waldron R."/>
            <person name="Moloney N.M."/>
            <person name="Sperisen C."/>
            <person name="Kredics L."/>
            <person name="Vagvoelgyi C."/>
            <person name="Patrignani A."/>
            <person name="Fitzpatrick D."/>
            <person name="Nagy I."/>
            <person name="Doyle S."/>
            <person name="Anderson J.B."/>
            <person name="Grigoriev I.V."/>
            <person name="Gueldener U."/>
            <person name="Muensterkoetter M."/>
            <person name="Nagy L.G."/>
        </authorList>
    </citation>
    <scope>NUCLEOTIDE SEQUENCE [LARGE SCALE GENOMIC DNA]</scope>
    <source>
        <strain evidence="3">28-4</strain>
    </source>
</reference>
<feature type="compositionally biased region" description="Basic residues" evidence="1">
    <location>
        <begin position="82"/>
        <end position="92"/>
    </location>
</feature>
<keyword evidence="3" id="KW-1185">Reference proteome</keyword>
<dbReference type="EMBL" id="KZ293439">
    <property type="protein sequence ID" value="PBK66644.1"/>
    <property type="molecule type" value="Genomic_DNA"/>
</dbReference>
<protein>
    <submittedName>
        <fullName evidence="2">Uncharacterized protein</fullName>
    </submittedName>
</protein>
<feature type="region of interest" description="Disordered" evidence="1">
    <location>
        <begin position="1"/>
        <end position="32"/>
    </location>
</feature>
<organism evidence="2 3">
    <name type="scientific">Armillaria solidipes</name>
    <dbReference type="NCBI Taxonomy" id="1076256"/>
    <lineage>
        <taxon>Eukaryota</taxon>
        <taxon>Fungi</taxon>
        <taxon>Dikarya</taxon>
        <taxon>Basidiomycota</taxon>
        <taxon>Agaricomycotina</taxon>
        <taxon>Agaricomycetes</taxon>
        <taxon>Agaricomycetidae</taxon>
        <taxon>Agaricales</taxon>
        <taxon>Marasmiineae</taxon>
        <taxon>Physalacriaceae</taxon>
        <taxon>Armillaria</taxon>
    </lineage>
</organism>